<gene>
    <name evidence="2" type="ORF">MORIYA_0312</name>
</gene>
<feature type="domain" description="T6SS immunity protein Tdi1 C-terminal" evidence="1">
    <location>
        <begin position="81"/>
        <end position="148"/>
    </location>
</feature>
<organism evidence="2 3">
    <name type="scientific">Moritella yayanosii</name>
    <dbReference type="NCBI Taxonomy" id="69539"/>
    <lineage>
        <taxon>Bacteria</taxon>
        <taxon>Pseudomonadati</taxon>
        <taxon>Pseudomonadota</taxon>
        <taxon>Gammaproteobacteria</taxon>
        <taxon>Alteromonadales</taxon>
        <taxon>Moritellaceae</taxon>
        <taxon>Moritella</taxon>
    </lineage>
</organism>
<dbReference type="InterPro" id="IPR015002">
    <property type="entry name" value="T6SS_Tdi1_C"/>
</dbReference>
<dbReference type="RefSeq" id="WP_112712093.1">
    <property type="nucleotide sequence ID" value="NZ_LS483250.1"/>
</dbReference>
<evidence type="ECO:0000259" key="1">
    <source>
        <dbReference type="Pfam" id="PF08906"/>
    </source>
</evidence>
<accession>A0A330LIU8</accession>
<protein>
    <recommendedName>
        <fullName evidence="1">T6SS immunity protein Tdi1 C-terminal domain-containing protein</fullName>
    </recommendedName>
</protein>
<sequence>MVDKSILPEFDGESAYSGALRFYDDSCSDWEYEWGKLYGSMKPTFKLFAIDAFGTAYGLLSDENVAIFWSETGELEPIDANLEEFLGMILEDPYTTINYDLYISAVEHLGKPSFHEHFAFKVELALGGSLSVDNLTIMDSTKHFHSLAKIAFQINEIKVGSSIRLITRE</sequence>
<evidence type="ECO:0000313" key="2">
    <source>
        <dbReference type="EMBL" id="SQD76790.1"/>
    </source>
</evidence>
<keyword evidence="3" id="KW-1185">Reference proteome</keyword>
<name>A0A330LIU8_9GAMM</name>
<dbReference type="Proteomes" id="UP000250163">
    <property type="component" value="Chromosome MORIYA"/>
</dbReference>
<dbReference type="EMBL" id="LS483250">
    <property type="protein sequence ID" value="SQD76790.1"/>
    <property type="molecule type" value="Genomic_DNA"/>
</dbReference>
<evidence type="ECO:0000313" key="3">
    <source>
        <dbReference type="Proteomes" id="UP000250163"/>
    </source>
</evidence>
<reference evidence="3" key="1">
    <citation type="submission" date="2018-05" db="EMBL/GenBank/DDBJ databases">
        <authorList>
            <person name="Cea G.-C."/>
            <person name="William W."/>
        </authorList>
    </citation>
    <scope>NUCLEOTIDE SEQUENCE [LARGE SCALE GENOMIC DNA]</scope>
    <source>
        <strain evidence="3">DB21MT 5</strain>
    </source>
</reference>
<dbReference type="AlphaFoldDB" id="A0A330LIU8"/>
<dbReference type="KEGG" id="mya:MORIYA_0312"/>
<proteinExistence type="predicted"/>
<dbReference type="Pfam" id="PF08906">
    <property type="entry name" value="T6SS_Tdi1_C"/>
    <property type="match status" value="1"/>
</dbReference>